<proteinExistence type="predicted"/>
<dbReference type="EMBL" id="MHMG01000019">
    <property type="protein sequence ID" value="OGZ23328.1"/>
    <property type="molecule type" value="Genomic_DNA"/>
</dbReference>
<evidence type="ECO:0000256" key="2">
    <source>
        <dbReference type="PROSITE-ProRule" id="PRU00169"/>
    </source>
</evidence>
<dbReference type="SUPFAM" id="SSF52172">
    <property type="entry name" value="CheY-like"/>
    <property type="match status" value="1"/>
</dbReference>
<name>A0A1G2EDW2_9BACT</name>
<evidence type="ECO:0000313" key="4">
    <source>
        <dbReference type="EMBL" id="OGZ23328.1"/>
    </source>
</evidence>
<dbReference type="Pfam" id="PF00072">
    <property type="entry name" value="Response_reg"/>
    <property type="match status" value="1"/>
</dbReference>
<dbReference type="PANTHER" id="PTHR44591:SF3">
    <property type="entry name" value="RESPONSE REGULATORY DOMAIN-CONTAINING PROTEIN"/>
    <property type="match status" value="1"/>
</dbReference>
<accession>A0A1G2EDW2</accession>
<feature type="domain" description="Response regulatory" evidence="3">
    <location>
        <begin position="4"/>
        <end position="121"/>
    </location>
</feature>
<dbReference type="Gene3D" id="3.40.50.2300">
    <property type="match status" value="1"/>
</dbReference>
<protein>
    <recommendedName>
        <fullName evidence="3">Response regulatory domain-containing protein</fullName>
    </recommendedName>
</protein>
<dbReference type="InterPro" id="IPR050595">
    <property type="entry name" value="Bact_response_regulator"/>
</dbReference>
<dbReference type="AlphaFoldDB" id="A0A1G2EDW2"/>
<gene>
    <name evidence="4" type="ORF">A3A08_02365</name>
</gene>
<dbReference type="PROSITE" id="PS50110">
    <property type="entry name" value="RESPONSE_REGULATORY"/>
    <property type="match status" value="1"/>
</dbReference>
<dbReference type="Proteomes" id="UP000176406">
    <property type="component" value="Unassembled WGS sequence"/>
</dbReference>
<keyword evidence="1 2" id="KW-0597">Phosphoprotein</keyword>
<dbReference type="InterPro" id="IPR001789">
    <property type="entry name" value="Sig_transdc_resp-reg_receiver"/>
</dbReference>
<evidence type="ECO:0000259" key="3">
    <source>
        <dbReference type="PROSITE" id="PS50110"/>
    </source>
</evidence>
<dbReference type="InterPro" id="IPR011006">
    <property type="entry name" value="CheY-like_superfamily"/>
</dbReference>
<dbReference type="SMART" id="SM00448">
    <property type="entry name" value="REC"/>
    <property type="match status" value="1"/>
</dbReference>
<comment type="caution">
    <text evidence="4">The sequence shown here is derived from an EMBL/GenBank/DDBJ whole genome shotgun (WGS) entry which is preliminary data.</text>
</comment>
<dbReference type="GO" id="GO:0000160">
    <property type="term" value="P:phosphorelay signal transduction system"/>
    <property type="evidence" value="ECO:0007669"/>
    <property type="project" value="InterPro"/>
</dbReference>
<evidence type="ECO:0000256" key="1">
    <source>
        <dbReference type="ARBA" id="ARBA00022553"/>
    </source>
</evidence>
<evidence type="ECO:0000313" key="5">
    <source>
        <dbReference type="Proteomes" id="UP000176406"/>
    </source>
</evidence>
<feature type="modified residue" description="4-aspartylphosphate" evidence="2">
    <location>
        <position position="53"/>
    </location>
</feature>
<reference evidence="4 5" key="1">
    <citation type="journal article" date="2016" name="Nat. Commun.">
        <title>Thousands of microbial genomes shed light on interconnected biogeochemical processes in an aquifer system.</title>
        <authorList>
            <person name="Anantharaman K."/>
            <person name="Brown C.T."/>
            <person name="Hug L.A."/>
            <person name="Sharon I."/>
            <person name="Castelle C.J."/>
            <person name="Probst A.J."/>
            <person name="Thomas B.C."/>
            <person name="Singh A."/>
            <person name="Wilkins M.J."/>
            <person name="Karaoz U."/>
            <person name="Brodie E.L."/>
            <person name="Williams K.H."/>
            <person name="Hubbard S.S."/>
            <person name="Banfield J.F."/>
        </authorList>
    </citation>
    <scope>NUCLEOTIDE SEQUENCE [LARGE SCALE GENOMIC DNA]</scope>
</reference>
<sequence length="122" mass="13446">MPITILVIEDDKFLRELMLQKLIKDGFNVQGAVDGEEGIKMVKELKPSIVLLDLILPGIDGFEVLSKIKGDPITASIPVIILSNLGQKEDVERGLKLGAVDYLIKAHFTPGEIVEKIKNILK</sequence>
<dbReference type="PANTHER" id="PTHR44591">
    <property type="entry name" value="STRESS RESPONSE REGULATOR PROTEIN 1"/>
    <property type="match status" value="1"/>
</dbReference>
<organism evidence="4 5">
    <name type="scientific">Candidatus Nealsonbacteria bacterium RIFCSPLOWO2_01_FULL_41_9</name>
    <dbReference type="NCBI Taxonomy" id="1801671"/>
    <lineage>
        <taxon>Bacteria</taxon>
        <taxon>Candidatus Nealsoniibacteriota</taxon>
    </lineage>
</organism>
<dbReference type="CDD" id="cd17574">
    <property type="entry name" value="REC_OmpR"/>
    <property type="match status" value="1"/>
</dbReference>